<dbReference type="InterPro" id="IPR005835">
    <property type="entry name" value="NTP_transferase_dom"/>
</dbReference>
<name>A0A147JUL8_HADYE</name>
<dbReference type="EMBL" id="LQMQ01000047">
    <property type="protein sequence ID" value="KUO40182.1"/>
    <property type="molecule type" value="Genomic_DNA"/>
</dbReference>
<dbReference type="AlphaFoldDB" id="A0A147JUL8"/>
<feature type="domain" description="Nucleotidyl transferase" evidence="1">
    <location>
        <begin position="2"/>
        <end position="238"/>
    </location>
</feature>
<comment type="caution">
    <text evidence="3">The sequence shown here is derived from an EMBL/GenBank/DDBJ whole genome shotgun (WGS) entry which is preliminary data.</text>
</comment>
<dbReference type="STRING" id="1776334.APZ16_07160"/>
<gene>
    <name evidence="3" type="ORF">APZ16_07160</name>
</gene>
<proteinExistence type="predicted"/>
<dbReference type="InterPro" id="IPR011051">
    <property type="entry name" value="RmlC_Cupin_sf"/>
</dbReference>
<dbReference type="Gene3D" id="3.90.550.10">
    <property type="entry name" value="Spore Coat Polysaccharide Biosynthesis Protein SpsA, Chain A"/>
    <property type="match status" value="1"/>
</dbReference>
<dbReference type="PANTHER" id="PTHR42883">
    <property type="entry name" value="GLUCOSE-1-PHOSPHATE THYMIDYLTRANSFERASE"/>
    <property type="match status" value="1"/>
</dbReference>
<protein>
    <recommendedName>
        <fullName evidence="5">Cupin domain-containing protein</fullName>
    </recommendedName>
</protein>
<dbReference type="InterPro" id="IPR013096">
    <property type="entry name" value="Cupin_2"/>
</dbReference>
<feature type="domain" description="Cupin type-2" evidence="2">
    <location>
        <begin position="265"/>
        <end position="331"/>
    </location>
</feature>
<dbReference type="Pfam" id="PF00483">
    <property type="entry name" value="NTP_transferase"/>
    <property type="match status" value="1"/>
</dbReference>
<dbReference type="InterPro" id="IPR029044">
    <property type="entry name" value="Nucleotide-diphossugar_trans"/>
</dbReference>
<accession>A0A147JUL8</accession>
<dbReference type="PANTHER" id="PTHR42883:SF2">
    <property type="entry name" value="THYMIDYLYLTRANSFERASE"/>
    <property type="match status" value="1"/>
</dbReference>
<evidence type="ECO:0000313" key="4">
    <source>
        <dbReference type="Proteomes" id="UP000074294"/>
    </source>
</evidence>
<dbReference type="SUPFAM" id="SSF51182">
    <property type="entry name" value="RmlC-like cupins"/>
    <property type="match status" value="1"/>
</dbReference>
<dbReference type="SUPFAM" id="SSF53448">
    <property type="entry name" value="Nucleotide-diphospho-sugar transferases"/>
    <property type="match status" value="1"/>
</dbReference>
<evidence type="ECO:0008006" key="5">
    <source>
        <dbReference type="Google" id="ProtNLM"/>
    </source>
</evidence>
<evidence type="ECO:0000313" key="3">
    <source>
        <dbReference type="EMBL" id="KUO40182.1"/>
    </source>
</evidence>
<dbReference type="Proteomes" id="UP000074294">
    <property type="component" value="Unassembled WGS sequence"/>
</dbReference>
<sequence length="338" mass="38565">MKALILAGGFARRLGTIGELLPKAMIMERGDTILNHLLQKIRAVNLEPIITTNKKFARFFSGYEKVIVEEAMAEEQKLGAVSSIWNAIRELKIDEDLMVVCADNYFSSGFEGFISSYTGEPLVGVYYVGQNPEMNPEEMATVKFEGSDGYPPPANSFFFTDFKEKVKPPLSNYVSTGVYLFPKRIFPILGDFCRNSKRDAPGFFIQHLMERGEKVKGYLFNGEWYDVSHKSYLQAFREARVIKNDERYIVCDRGVDENLVLSITILHAGKQTTGHSHPVGEVYFFVEGEGEIETDGRRRRVREKDVVTIAPNEFHRVYNVQDKDLIFISVFERYGERG</sequence>
<evidence type="ECO:0000259" key="2">
    <source>
        <dbReference type="Pfam" id="PF07883"/>
    </source>
</evidence>
<organism evidence="3 4">
    <name type="scientific">Hadarchaeum yellowstonense</name>
    <dbReference type="NCBI Taxonomy" id="1776334"/>
    <lineage>
        <taxon>Archaea</taxon>
        <taxon>Methanobacteriati</taxon>
        <taxon>Candidatus Hadarchaeota</taxon>
        <taxon>Candidatus Hadarchaeia</taxon>
        <taxon>Candidatus Hadarchaeales</taxon>
        <taxon>Candidatus Hadarchaeaceae</taxon>
        <taxon>Candidatus Hadarchaeum</taxon>
    </lineage>
</organism>
<evidence type="ECO:0000259" key="1">
    <source>
        <dbReference type="Pfam" id="PF00483"/>
    </source>
</evidence>
<dbReference type="Pfam" id="PF07883">
    <property type="entry name" value="Cupin_2"/>
    <property type="match status" value="1"/>
</dbReference>
<dbReference type="Gene3D" id="2.60.120.10">
    <property type="entry name" value="Jelly Rolls"/>
    <property type="match status" value="1"/>
</dbReference>
<dbReference type="InterPro" id="IPR014710">
    <property type="entry name" value="RmlC-like_jellyroll"/>
</dbReference>
<reference evidence="3 4" key="1">
    <citation type="journal article" date="2016" name="Nat. Microbiol.">
        <title>Genomic inference of the metabolism of cosmopolitan subsurface Archaea, Hadesarchaea.</title>
        <authorList>
            <person name="Baker B.J."/>
            <person name="Saw J.H."/>
            <person name="Lind A.E."/>
            <person name="Lazar C.S."/>
            <person name="Hinrichs K.-U."/>
            <person name="Teske A.P."/>
            <person name="Ettema T.J."/>
        </authorList>
    </citation>
    <scope>NUCLEOTIDE SEQUENCE [LARGE SCALE GENOMIC DNA]</scope>
</reference>